<reference evidence="2 3" key="1">
    <citation type="submission" date="2024-04" db="EMBL/GenBank/DDBJ databases">
        <authorList>
            <person name="Waldvogel A.-M."/>
            <person name="Schoenle A."/>
        </authorList>
    </citation>
    <scope>NUCLEOTIDE SEQUENCE [LARGE SCALE GENOMIC DNA]</scope>
</reference>
<feature type="region of interest" description="Disordered" evidence="1">
    <location>
        <begin position="78"/>
        <end position="97"/>
    </location>
</feature>
<gene>
    <name evidence="2" type="ORF">KC01_LOCUS21432</name>
</gene>
<organism evidence="2 3">
    <name type="scientific">Knipowitschia caucasica</name>
    <name type="common">Caucasian dwarf goby</name>
    <name type="synonym">Pomatoschistus caucasicus</name>
    <dbReference type="NCBI Taxonomy" id="637954"/>
    <lineage>
        <taxon>Eukaryota</taxon>
        <taxon>Metazoa</taxon>
        <taxon>Chordata</taxon>
        <taxon>Craniata</taxon>
        <taxon>Vertebrata</taxon>
        <taxon>Euteleostomi</taxon>
        <taxon>Actinopterygii</taxon>
        <taxon>Neopterygii</taxon>
        <taxon>Teleostei</taxon>
        <taxon>Neoteleostei</taxon>
        <taxon>Acanthomorphata</taxon>
        <taxon>Gobiaria</taxon>
        <taxon>Gobiiformes</taxon>
        <taxon>Gobioidei</taxon>
        <taxon>Gobiidae</taxon>
        <taxon>Gobiinae</taxon>
        <taxon>Knipowitschia</taxon>
    </lineage>
</organism>
<feature type="region of interest" description="Disordered" evidence="1">
    <location>
        <begin position="21"/>
        <end position="47"/>
    </location>
</feature>
<dbReference type="AlphaFoldDB" id="A0AAV2KVU3"/>
<evidence type="ECO:0000313" key="2">
    <source>
        <dbReference type="EMBL" id="CAL1592140.1"/>
    </source>
</evidence>
<dbReference type="EMBL" id="OZ035824">
    <property type="protein sequence ID" value="CAL1592140.1"/>
    <property type="molecule type" value="Genomic_DNA"/>
</dbReference>
<evidence type="ECO:0000256" key="1">
    <source>
        <dbReference type="SAM" id="MobiDB-lite"/>
    </source>
</evidence>
<keyword evidence="3" id="KW-1185">Reference proteome</keyword>
<accession>A0AAV2KVU3</accession>
<proteinExistence type="predicted"/>
<name>A0AAV2KVU3_KNICA</name>
<evidence type="ECO:0000313" key="3">
    <source>
        <dbReference type="Proteomes" id="UP001497482"/>
    </source>
</evidence>
<sequence>MDCLGANMDVEAAADTFVHGTVQERNDEGKTTQRWDGDSEDGGGARAALQNGEAPALEGAPGNNRVCVRKESSALRAERKGLELTPGPEYITPCRTE</sequence>
<protein>
    <submittedName>
        <fullName evidence="2">Uncharacterized protein</fullName>
    </submittedName>
</protein>
<dbReference type="Proteomes" id="UP001497482">
    <property type="component" value="Chromosome 2"/>
</dbReference>
<feature type="compositionally biased region" description="Basic and acidic residues" evidence="1">
    <location>
        <begin position="22"/>
        <end position="37"/>
    </location>
</feature>